<accession>A0A699RPQ7</accession>
<gene>
    <name evidence="1" type="ORF">Tci_859606</name>
</gene>
<organism evidence="1">
    <name type="scientific">Tanacetum cinerariifolium</name>
    <name type="common">Dalmatian daisy</name>
    <name type="synonym">Chrysanthemum cinerariifolium</name>
    <dbReference type="NCBI Taxonomy" id="118510"/>
    <lineage>
        <taxon>Eukaryota</taxon>
        <taxon>Viridiplantae</taxon>
        <taxon>Streptophyta</taxon>
        <taxon>Embryophyta</taxon>
        <taxon>Tracheophyta</taxon>
        <taxon>Spermatophyta</taxon>
        <taxon>Magnoliopsida</taxon>
        <taxon>eudicotyledons</taxon>
        <taxon>Gunneridae</taxon>
        <taxon>Pentapetalae</taxon>
        <taxon>asterids</taxon>
        <taxon>campanulids</taxon>
        <taxon>Asterales</taxon>
        <taxon>Asteraceae</taxon>
        <taxon>Asteroideae</taxon>
        <taxon>Anthemideae</taxon>
        <taxon>Anthemidinae</taxon>
        <taxon>Tanacetum</taxon>
    </lineage>
</organism>
<dbReference type="PANTHER" id="PTHR11439">
    <property type="entry name" value="GAG-POL-RELATED RETROTRANSPOSON"/>
    <property type="match status" value="1"/>
</dbReference>
<proteinExistence type="predicted"/>
<reference evidence="1" key="1">
    <citation type="journal article" date="2019" name="Sci. Rep.">
        <title>Draft genome of Tanacetum cinerariifolium, the natural source of mosquito coil.</title>
        <authorList>
            <person name="Yamashiro T."/>
            <person name="Shiraishi A."/>
            <person name="Satake H."/>
            <person name="Nakayama K."/>
        </authorList>
    </citation>
    <scope>NUCLEOTIDE SEQUENCE</scope>
</reference>
<evidence type="ECO:0000313" key="1">
    <source>
        <dbReference type="EMBL" id="GFC87636.1"/>
    </source>
</evidence>
<protein>
    <submittedName>
        <fullName evidence="1">Putative ribonuclease H-like domain-containing protein</fullName>
    </submittedName>
</protein>
<sequence>QVYVDDIIFGSTRKDWSDEFEALMQSQFEMSSMRQLTFFLASRLDITFAVSACARNQVSPTVSNLNAMKRIFKYIKGHPKLGLCYPRKSPFDLEAFSDSDYAGAAGDRKSTTGGC</sequence>
<dbReference type="PANTHER" id="PTHR11439:SF495">
    <property type="entry name" value="REVERSE TRANSCRIPTASE, RNA-DEPENDENT DNA POLYMERASE-RELATED"/>
    <property type="match status" value="1"/>
</dbReference>
<feature type="non-terminal residue" evidence="1">
    <location>
        <position position="1"/>
    </location>
</feature>
<dbReference type="AlphaFoldDB" id="A0A699RPQ7"/>
<comment type="caution">
    <text evidence="1">The sequence shown here is derived from an EMBL/GenBank/DDBJ whole genome shotgun (WGS) entry which is preliminary data.</text>
</comment>
<name>A0A699RPQ7_TANCI</name>
<dbReference type="EMBL" id="BKCJ011111277">
    <property type="protein sequence ID" value="GFC87636.1"/>
    <property type="molecule type" value="Genomic_DNA"/>
</dbReference>